<dbReference type="Pfam" id="PF07238">
    <property type="entry name" value="PilZ"/>
    <property type="match status" value="1"/>
</dbReference>
<organism evidence="2 3">
    <name type="scientific">Desulfarculus baarsii (strain ATCC 33931 / DSM 2075 / LMG 7858 / VKM B-1802 / 2st14)</name>
    <dbReference type="NCBI Taxonomy" id="644282"/>
    <lineage>
        <taxon>Bacteria</taxon>
        <taxon>Pseudomonadati</taxon>
        <taxon>Thermodesulfobacteriota</taxon>
        <taxon>Desulfarculia</taxon>
        <taxon>Desulfarculales</taxon>
        <taxon>Desulfarculaceae</taxon>
        <taxon>Desulfarculus</taxon>
    </lineage>
</organism>
<gene>
    <name evidence="2" type="ordered locus">Deba_2148</name>
</gene>
<dbReference type="GO" id="GO:0035438">
    <property type="term" value="F:cyclic-di-GMP binding"/>
    <property type="evidence" value="ECO:0007669"/>
    <property type="project" value="InterPro"/>
</dbReference>
<dbReference type="OrthoDB" id="5418625at2"/>
<dbReference type="eggNOG" id="COG5581">
    <property type="taxonomic scope" value="Bacteria"/>
</dbReference>
<protein>
    <submittedName>
        <fullName evidence="2">Type IV pilus assembly PilZ</fullName>
    </submittedName>
</protein>
<sequence>MASHRDKRKTQRYSAAKEAFVFLRPTFVNLGRVVDLSDGGAGLEYIADKGIAPEWAEVDIVLSDSGTHISRVPCRIVHDSPLDDQAMPLGLETRRCGLQWGELTPRQQVHLKACTSYHGKFNA</sequence>
<keyword evidence="3" id="KW-1185">Reference proteome</keyword>
<dbReference type="EMBL" id="CP002085">
    <property type="protein sequence ID" value="ADK85513.1"/>
    <property type="molecule type" value="Genomic_DNA"/>
</dbReference>
<reference evidence="2 3" key="1">
    <citation type="journal article" date="2010" name="Stand. Genomic Sci.">
        <title>Complete genome sequence of Desulfarculus baarsii type strain (2st14).</title>
        <authorList>
            <person name="Sun H."/>
            <person name="Spring S."/>
            <person name="Lapidus A."/>
            <person name="Davenport K."/>
            <person name="Del Rio T.G."/>
            <person name="Tice H."/>
            <person name="Nolan M."/>
            <person name="Copeland A."/>
            <person name="Cheng J.F."/>
            <person name="Lucas S."/>
            <person name="Tapia R."/>
            <person name="Goodwin L."/>
            <person name="Pitluck S."/>
            <person name="Ivanova N."/>
            <person name="Pagani I."/>
            <person name="Mavromatis K."/>
            <person name="Ovchinnikova G."/>
            <person name="Pati A."/>
            <person name="Chen A."/>
            <person name="Palaniappan K."/>
            <person name="Hauser L."/>
            <person name="Chang Y.J."/>
            <person name="Jeffries C.D."/>
            <person name="Detter J.C."/>
            <person name="Han C."/>
            <person name="Rohde M."/>
            <person name="Brambilla E."/>
            <person name="Goker M."/>
            <person name="Woyke T."/>
            <person name="Bristow J."/>
            <person name="Eisen J.A."/>
            <person name="Markowitz V."/>
            <person name="Hugenholtz P."/>
            <person name="Kyrpides N.C."/>
            <person name="Klenk H.P."/>
            <person name="Land M."/>
        </authorList>
    </citation>
    <scope>NUCLEOTIDE SEQUENCE [LARGE SCALE GENOMIC DNA]</scope>
    <source>
        <strain evidence="3">ATCC 33931 / DSM 2075 / LMG 7858 / VKM B-1802 / 2st14</strain>
    </source>
</reference>
<dbReference type="AlphaFoldDB" id="E1QIX0"/>
<dbReference type="RefSeq" id="WP_013258954.1">
    <property type="nucleotide sequence ID" value="NC_014365.1"/>
</dbReference>
<proteinExistence type="predicted"/>
<dbReference type="Gene3D" id="2.40.10.220">
    <property type="entry name" value="predicted glycosyltransferase like domains"/>
    <property type="match status" value="1"/>
</dbReference>
<evidence type="ECO:0000313" key="2">
    <source>
        <dbReference type="EMBL" id="ADK85513.1"/>
    </source>
</evidence>
<feature type="domain" description="PilZ" evidence="1">
    <location>
        <begin position="7"/>
        <end position="115"/>
    </location>
</feature>
<dbReference type="Proteomes" id="UP000009047">
    <property type="component" value="Chromosome"/>
</dbReference>
<accession>E1QIX0</accession>
<evidence type="ECO:0000259" key="1">
    <source>
        <dbReference type="Pfam" id="PF07238"/>
    </source>
</evidence>
<dbReference type="InterPro" id="IPR009875">
    <property type="entry name" value="PilZ_domain"/>
</dbReference>
<dbReference type="STRING" id="644282.Deba_2148"/>
<dbReference type="SUPFAM" id="SSF141371">
    <property type="entry name" value="PilZ domain-like"/>
    <property type="match status" value="1"/>
</dbReference>
<name>E1QIX0_DESB2</name>
<dbReference type="KEGG" id="dbr:Deba_2148"/>
<evidence type="ECO:0000313" key="3">
    <source>
        <dbReference type="Proteomes" id="UP000009047"/>
    </source>
</evidence>
<dbReference type="HOGENOM" id="CLU_148729_0_0_7"/>